<evidence type="ECO:0000313" key="4">
    <source>
        <dbReference type="Proteomes" id="UP001597413"/>
    </source>
</evidence>
<dbReference type="Proteomes" id="UP001597413">
    <property type="component" value="Unassembled WGS sequence"/>
</dbReference>
<reference evidence="4" key="1">
    <citation type="journal article" date="2019" name="Int. J. Syst. Evol. Microbiol.">
        <title>The Global Catalogue of Microorganisms (GCM) 10K type strain sequencing project: providing services to taxonomists for standard genome sequencing and annotation.</title>
        <authorList>
            <consortium name="The Broad Institute Genomics Platform"/>
            <consortium name="The Broad Institute Genome Sequencing Center for Infectious Disease"/>
            <person name="Wu L."/>
            <person name="Ma J."/>
        </authorList>
    </citation>
    <scope>NUCLEOTIDE SEQUENCE [LARGE SCALE GENOMIC DNA]</scope>
    <source>
        <strain evidence="4">CCUG 55131</strain>
    </source>
</reference>
<dbReference type="InterPro" id="IPR050300">
    <property type="entry name" value="GDXG_lipolytic_enzyme"/>
</dbReference>
<sequence>MTDLDDDYANMPYIPQGEAFPECWARAAEAYRDDAMMLEVGYDSGAERQIDIFLPQGAPKGVVIFVHGGYWSEGSRRLYSHLAQGPVSAGWAVAIPGYDLAPAVRISQITALLALAVAEVARRFSGPIRLCGHSAGGHLVARLVSSGLLAEEVLARIEKVVPISPVSDLAPLLRTSMTAVLGLDEEEARAESPVHAPAPRMPVEVWVGEAERPAFRDQARWLAEAWGAKLTVDPGRHHFDVIEGLERADRSLCQAVIG</sequence>
<evidence type="ECO:0000256" key="1">
    <source>
        <dbReference type="ARBA" id="ARBA00022801"/>
    </source>
</evidence>
<dbReference type="PANTHER" id="PTHR48081">
    <property type="entry name" value="AB HYDROLASE SUPERFAMILY PROTEIN C4A8.06C"/>
    <property type="match status" value="1"/>
</dbReference>
<organism evidence="3 4">
    <name type="scientific">Rhodobacter lacus</name>
    <dbReference type="NCBI Taxonomy" id="1641972"/>
    <lineage>
        <taxon>Bacteria</taxon>
        <taxon>Pseudomonadati</taxon>
        <taxon>Pseudomonadota</taxon>
        <taxon>Alphaproteobacteria</taxon>
        <taxon>Rhodobacterales</taxon>
        <taxon>Rhodobacter group</taxon>
        <taxon>Rhodobacter</taxon>
    </lineage>
</organism>
<feature type="domain" description="Alpha/beta hydrolase fold-3" evidence="2">
    <location>
        <begin position="63"/>
        <end position="177"/>
    </location>
</feature>
<gene>
    <name evidence="3" type="ORF">ACFSM0_10370</name>
</gene>
<dbReference type="SUPFAM" id="SSF53474">
    <property type="entry name" value="alpha/beta-Hydrolases"/>
    <property type="match status" value="1"/>
</dbReference>
<dbReference type="GO" id="GO:0016787">
    <property type="term" value="F:hydrolase activity"/>
    <property type="evidence" value="ECO:0007669"/>
    <property type="project" value="UniProtKB-KW"/>
</dbReference>
<dbReference type="InterPro" id="IPR029058">
    <property type="entry name" value="AB_hydrolase_fold"/>
</dbReference>
<dbReference type="Gene3D" id="3.40.50.1820">
    <property type="entry name" value="alpha/beta hydrolase"/>
    <property type="match status" value="1"/>
</dbReference>
<accession>A0ABW5AAF3</accession>
<evidence type="ECO:0000313" key="3">
    <source>
        <dbReference type="EMBL" id="MFD2174496.1"/>
    </source>
</evidence>
<dbReference type="PANTHER" id="PTHR48081:SF33">
    <property type="entry name" value="KYNURENINE FORMAMIDASE"/>
    <property type="match status" value="1"/>
</dbReference>
<proteinExistence type="predicted"/>
<name>A0ABW5AAF3_9RHOB</name>
<comment type="caution">
    <text evidence="3">The sequence shown here is derived from an EMBL/GenBank/DDBJ whole genome shotgun (WGS) entry which is preliminary data.</text>
</comment>
<keyword evidence="1 3" id="KW-0378">Hydrolase</keyword>
<dbReference type="EMBL" id="JBHUIX010000011">
    <property type="protein sequence ID" value="MFD2174496.1"/>
    <property type="molecule type" value="Genomic_DNA"/>
</dbReference>
<dbReference type="InterPro" id="IPR013094">
    <property type="entry name" value="AB_hydrolase_3"/>
</dbReference>
<evidence type="ECO:0000259" key="2">
    <source>
        <dbReference type="Pfam" id="PF07859"/>
    </source>
</evidence>
<dbReference type="Pfam" id="PF07859">
    <property type="entry name" value="Abhydrolase_3"/>
    <property type="match status" value="1"/>
</dbReference>
<keyword evidence="4" id="KW-1185">Reference proteome</keyword>
<dbReference type="RefSeq" id="WP_377390029.1">
    <property type="nucleotide sequence ID" value="NZ_JBHUIX010000011.1"/>
</dbReference>
<protein>
    <submittedName>
        <fullName evidence="3">Alpha/beta hydrolase</fullName>
    </submittedName>
</protein>